<dbReference type="Pfam" id="PF16068">
    <property type="entry name" value="DUF4810"/>
    <property type="match status" value="1"/>
</dbReference>
<name>A0ABT5L132_9ALTE</name>
<dbReference type="PIRSF" id="PIRSF020555">
    <property type="entry name" value="UCP020555"/>
    <property type="match status" value="1"/>
</dbReference>
<dbReference type="EMBL" id="JAQQXP010000001">
    <property type="protein sequence ID" value="MDC8829523.1"/>
    <property type="molecule type" value="Genomic_DNA"/>
</dbReference>
<keyword evidence="2" id="KW-1185">Reference proteome</keyword>
<evidence type="ECO:0000313" key="2">
    <source>
        <dbReference type="Proteomes" id="UP001218788"/>
    </source>
</evidence>
<protein>
    <submittedName>
        <fullName evidence="1">DUF4810 domain-containing protein</fullName>
    </submittedName>
</protein>
<dbReference type="Proteomes" id="UP001218788">
    <property type="component" value="Unassembled WGS sequence"/>
</dbReference>
<comment type="caution">
    <text evidence="1">The sequence shown here is derived from an EMBL/GenBank/DDBJ whole genome shotgun (WGS) entry which is preliminary data.</text>
</comment>
<accession>A0ABT5L132</accession>
<gene>
    <name evidence="1" type="ORF">OIK42_01985</name>
</gene>
<evidence type="ECO:0000313" key="1">
    <source>
        <dbReference type="EMBL" id="MDC8829523.1"/>
    </source>
</evidence>
<dbReference type="InterPro" id="IPR014508">
    <property type="entry name" value="UCP020555_TPR-like"/>
</dbReference>
<dbReference type="RefSeq" id="WP_273637931.1">
    <property type="nucleotide sequence ID" value="NZ_JAQQXP010000001.1"/>
</dbReference>
<reference evidence="1 2" key="1">
    <citation type="submission" date="2022-10" db="EMBL/GenBank/DDBJ databases">
        <title>Alteromonas sp. chi3 Genome sequencing.</title>
        <authorList>
            <person name="Park S."/>
        </authorList>
    </citation>
    <scope>NUCLEOTIDE SEQUENCE [LARGE SCALE GENOMIC DNA]</scope>
    <source>
        <strain evidence="2">chi3</strain>
    </source>
</reference>
<proteinExistence type="predicted"/>
<sequence length="117" mass="13004">MNIKILLGFAAVFLLTACESTPQRIYYHGDYAASVYHYFKSDEVTVDEQINALTIIIEKAANSGRPIAPGIHAHLGMLYFEQGDSVNGIAQFEIEKQLFPESVAYMDFLLANQGVTQ</sequence>
<dbReference type="PROSITE" id="PS51257">
    <property type="entry name" value="PROKAR_LIPOPROTEIN"/>
    <property type="match status" value="1"/>
</dbReference>
<organism evidence="1 2">
    <name type="scientific">Alteromonas gilva</name>
    <dbReference type="NCBI Taxonomy" id="2987522"/>
    <lineage>
        <taxon>Bacteria</taxon>
        <taxon>Pseudomonadati</taxon>
        <taxon>Pseudomonadota</taxon>
        <taxon>Gammaproteobacteria</taxon>
        <taxon>Alteromonadales</taxon>
        <taxon>Alteromonadaceae</taxon>
        <taxon>Alteromonas/Salinimonas group</taxon>
        <taxon>Alteromonas</taxon>
    </lineage>
</organism>